<dbReference type="InterPro" id="IPR045122">
    <property type="entry name" value="Csc1-like"/>
</dbReference>
<evidence type="ECO:0000313" key="8">
    <source>
        <dbReference type="EnsemblProtists" id="EOD39534"/>
    </source>
</evidence>
<feature type="compositionally biased region" description="Acidic residues" evidence="5">
    <location>
        <begin position="2071"/>
        <end position="2081"/>
    </location>
</feature>
<dbReference type="RefSeq" id="XP_005791963.1">
    <property type="nucleotide sequence ID" value="XM_005791906.1"/>
</dbReference>
<dbReference type="Proteomes" id="UP000013827">
    <property type="component" value="Unassembled WGS sequence"/>
</dbReference>
<dbReference type="GO" id="GO:0005886">
    <property type="term" value="C:plasma membrane"/>
    <property type="evidence" value="ECO:0007669"/>
    <property type="project" value="TreeGrafter"/>
</dbReference>
<dbReference type="PANTHER" id="PTHR13018:SF5">
    <property type="entry name" value="RE44586P"/>
    <property type="match status" value="1"/>
</dbReference>
<feature type="region of interest" description="Disordered" evidence="5">
    <location>
        <begin position="1674"/>
        <end position="1788"/>
    </location>
</feature>
<keyword evidence="4 6" id="KW-0472">Membrane</keyword>
<dbReference type="Gene3D" id="1.20.120.350">
    <property type="entry name" value="Voltage-gated potassium channels. Chain C"/>
    <property type="match status" value="1"/>
</dbReference>
<feature type="compositionally biased region" description="Low complexity" evidence="5">
    <location>
        <begin position="1639"/>
        <end position="1654"/>
    </location>
</feature>
<feature type="compositionally biased region" description="Low complexity" evidence="5">
    <location>
        <begin position="2650"/>
        <end position="2659"/>
    </location>
</feature>
<feature type="region of interest" description="Disordered" evidence="5">
    <location>
        <begin position="1005"/>
        <end position="1043"/>
    </location>
</feature>
<feature type="region of interest" description="Disordered" evidence="5">
    <location>
        <begin position="2063"/>
        <end position="2087"/>
    </location>
</feature>
<evidence type="ECO:0000259" key="7">
    <source>
        <dbReference type="Pfam" id="PF00520"/>
    </source>
</evidence>
<dbReference type="InterPro" id="IPR027359">
    <property type="entry name" value="Volt_channel_dom_sf"/>
</dbReference>
<evidence type="ECO:0000256" key="1">
    <source>
        <dbReference type="ARBA" id="ARBA00004141"/>
    </source>
</evidence>
<feature type="region of interest" description="Disordered" evidence="5">
    <location>
        <begin position="280"/>
        <end position="338"/>
    </location>
</feature>
<evidence type="ECO:0000256" key="6">
    <source>
        <dbReference type="SAM" id="Phobius"/>
    </source>
</evidence>
<dbReference type="PaxDb" id="2903-EOD39534"/>
<feature type="transmembrane region" description="Helical" evidence="6">
    <location>
        <begin position="1496"/>
        <end position="1517"/>
    </location>
</feature>
<evidence type="ECO:0000256" key="4">
    <source>
        <dbReference type="ARBA" id="ARBA00023136"/>
    </source>
</evidence>
<dbReference type="KEGG" id="ehx:EMIHUDRAFT_462160"/>
<feature type="region of interest" description="Disordered" evidence="5">
    <location>
        <begin position="667"/>
        <end position="744"/>
    </location>
</feature>
<dbReference type="InterPro" id="IPR005821">
    <property type="entry name" value="Ion_trans_dom"/>
</dbReference>
<feature type="compositionally biased region" description="Low complexity" evidence="5">
    <location>
        <begin position="1760"/>
        <end position="1788"/>
    </location>
</feature>
<protein>
    <recommendedName>
        <fullName evidence="7">Ion transport domain-containing protein</fullName>
    </recommendedName>
</protein>
<organism evidence="8 9">
    <name type="scientific">Emiliania huxleyi (strain CCMP1516)</name>
    <dbReference type="NCBI Taxonomy" id="280463"/>
    <lineage>
        <taxon>Eukaryota</taxon>
        <taxon>Haptista</taxon>
        <taxon>Haptophyta</taxon>
        <taxon>Prymnesiophyceae</taxon>
        <taxon>Isochrysidales</taxon>
        <taxon>Noelaerhabdaceae</taxon>
        <taxon>Emiliania</taxon>
    </lineage>
</organism>
<feature type="compositionally biased region" description="Low complexity" evidence="5">
    <location>
        <begin position="1683"/>
        <end position="1699"/>
    </location>
</feature>
<accession>A0A0D3KUU9</accession>
<evidence type="ECO:0000256" key="2">
    <source>
        <dbReference type="ARBA" id="ARBA00022692"/>
    </source>
</evidence>
<dbReference type="PANTHER" id="PTHR13018">
    <property type="entry name" value="PROBABLE MEMBRANE PROTEIN DUF221-RELATED"/>
    <property type="match status" value="1"/>
</dbReference>
<feature type="compositionally biased region" description="Low complexity" evidence="5">
    <location>
        <begin position="307"/>
        <end position="318"/>
    </location>
</feature>
<keyword evidence="2 6" id="KW-0812">Transmembrane</keyword>
<dbReference type="GeneID" id="17284805"/>
<keyword evidence="3 6" id="KW-1133">Transmembrane helix</keyword>
<dbReference type="GO" id="GO:0005227">
    <property type="term" value="F:calcium-activated cation channel activity"/>
    <property type="evidence" value="ECO:0007669"/>
    <property type="project" value="InterPro"/>
</dbReference>
<keyword evidence="9" id="KW-1185">Reference proteome</keyword>
<evidence type="ECO:0000256" key="3">
    <source>
        <dbReference type="ARBA" id="ARBA00022989"/>
    </source>
</evidence>
<comment type="subcellular location">
    <subcellularLocation>
        <location evidence="1">Membrane</location>
        <topology evidence="1">Multi-pass membrane protein</topology>
    </subcellularLocation>
</comment>
<feature type="compositionally biased region" description="Gly residues" evidence="5">
    <location>
        <begin position="2660"/>
        <end position="2669"/>
    </location>
</feature>
<feature type="transmembrane region" description="Helical" evidence="6">
    <location>
        <begin position="1461"/>
        <end position="1484"/>
    </location>
</feature>
<dbReference type="SUPFAM" id="SSF81324">
    <property type="entry name" value="Voltage-gated potassium channels"/>
    <property type="match status" value="1"/>
</dbReference>
<sequence length="2783" mass="297267">MQTAGSYSYELAEYSRAVPVTYAPTFERRGAPGAWTQLVHTFLRRTVARYDRSALSALGARWCVFDGLRSSGEAVPDESARCSGSAEDRLEPGVLEARLIAAWEAAAAEDPHALSPGFDDVLLLALETSSGVIAWGEQRLYWYSSPPKYLSISRHHKHVGKQSSRAEVDGKRAVSGSLRMLAYDGAHPSWAAKAAQAHPPPALLKTEPCKRRFLSEVRFRIDPQWFVVVEEMPEPGQVALAERLPFRSARGRTDEMEGARLAALLNASCELLSASMAASSAVGSDGPSSPSGHASRRLDASTPRVPASPIAATAASPSDKGVAESVWRTAPEPQRGGTIDNEAATLRLGLSSLFSAVVSLPAAAARRIFGGGGAAGDDGWERAAVEAAEAAELKASDETHTAGDGTTVSASRGRMRGRGPKTAAEEYDIVVRPRRLAAHLARARLHGAAARLLDPAGGPCQRGSSTRRGSRTSGLKYQLGVGVTLYLKLLSYLARGFALAAVIAVPHVAANWRGGELSSIGFASVDVKFSLGNRKPFDVEVWPSGILDLLFSCLLMATALARDVDEGTITPADYTLLLTGVPRHLGARGEAALGTDDHEAGRVYRLDLTQLATETTVLPPPLDDTVSELVFVRGSAAWLDTTNELLDARKRLRALVRPAGRALSAETAAAAFSKSGKGPKVGTAPPQPGDPAPPSPLGRFSQRLSTAFRPEGDTTPISPRSARESEAHRSHGVRTPRPAERRLRRAVRRHVEGLREELERAAKSAGTSAGEVRAVLVSFNSVGAMEKVKTELKPSAPLLWLRNAWPLAAFVGTAPQLEYPDPSSPRRTLRCTLSVRTAAEPSDLIWPSLARTGTERAGRVAVSWLIMSAAVLLAMSLAVRLTTIWGLPAPAPSFTHTFQPCLDVHYLDSYWSETFGSGPSGCGLRRDGTEPNMTVGADGKRHESNFGKGCGGDPSCILHSILVNASCAPNAQSAPPAERDAMFDLSPAPRWLDVPDARVVANWYPSQSGKRGSRPRGKRGLLEAAGQSEAEEGRGEWTSEEGPGRLLADDLEQELVEVTKPRTSAWWAFWEVAPAPTGQTGAFNVSDANGTFYPKCDFLRQRGPQGGYLVPIGGGPVDCREHPSECEEAFCSFSSDYSPDAPPPYLLRPTRMCPSAGSSVLAKSNATRMSAAAAAAEAAQEGLSEVSAAFTEAFSSFGSFGGGGGGGGGGGAGVNVMGSGASGWEDEDGLVNAYVIEGCNDPNCVLCTRAYLDCRTDSETAQLETAPLLSAARLTTYRTFAISIIVLVLGQGLYYLTPWLADFSCALTYSAKQRSFMRYNVFMTFFFTLCTLLYMEKSGLAKLGFYLRSGKQIYALLFSYVTTKILMLWSLVPAMTFVKSRLLARFQRTQRDMNTCFEGYEFYYALNMAQILFLVLLATMFSSALPLALPMCSVYLALRYVTERLYFVKFYTRTPAYDDKLFHAAYGFLPLALLGKLAATYILYRPTRAANLTFAIQLFTFVLWLSIDRGFWAWVLAVRGGAKMREYESDLAESTSHQVGRARGLLDPYDPFPPVLDPPVLEVHELLLLRPVATWANPQRLPAFATCPNCFATCAIPEPGTPVGRHRCRPTRALKSAEEEGQRRRLARLPGWGKGKSGKGPLRRANSSAGASLGNSLGERTSLALGPFSPALLPPAGGGGGSPAYAASSPSTTDLSSSSDGEEEASPPAPAPAARPSRGRGLLRRSGGDGDATSTAGLMPSGAPDSASPDHRQASPLPQAAGLGSAWPGAPSASHGAAPGAAPSEPLPEASWTRVARIGGASTLRAFGSWTEARAWLEQHLRMSERDGPLGPSAQLAEEDGERYTYTGMPTLLLPPLSRPTAGSRVTVYDWWNKELGQRTCSRPELGQRTIHAGAPRDGEVCLGVQFVALTGGKITASGAAPPGTAAVCDFWDRGRRQVTLHAGPARRGEELRQLQFYAWTEAQPELGTVPVYEWEHTHSRELSVHPAPPWPGEEPTAARVVFHALPPAAAYAVSLRARGRELASSAVNEAQGDGVAAQLIGAAMSGDGAMEKRMRREISEYLGGGGGEAVGEDPESGDEEPPQRGDLRVPAADEWVVGYTREHGEYGTLLWRLLEASTRLEMSKLLEDCLELGGASRNGGADPQVWECVCVAAELCEPDADHEGPWTRWVAVLRSGGVPRFVNGRLTAARREVDWALRASVGGVVQRRLADGLQLVASGGTAGAFNVRLLVSSRRVHHWARQHVRIDSHWDRIEAWIAQLAQVDGSAGGPPLVETVSYVSGEWTVSAIARAAADVPVSQRVLAGPAWPAGEIQALLRSGFVVSAAARGPAGSAHAVVVVMTRMPASVAPLVYRGRGSSSGCAPLCDARPFSERAGVRVHASSSEAPPRLEASRSRVTDVAYSLPWQLGVCGGAMLDTIAMLLIVAEVLPAWCTPVHEAISLAVLVLFTVDIALRLIAEGPSFFSDRWNIFDLALVLLSVAANAYVAFGGGSQATKQAPVIMRAFRAIRAVILAYRTIERLEQGARSRRGPPVQHRAAFITDSDEGTYWRSGRAPGGPGSPFGVTVTIDLGCERPVEAISTLWGGEHVHRMPAQWSLLGATHATFDPAPPEVVHAEPGQMPGHWRLHEPLVIASFDAPATPRAGPPTPRAPGAGAAAAGSGWGAGGAGGPTAHAPHVPRSADLHIDGVTCSYTVLPETRELQVLPETRKLRYVQLQLVRPVAKLKAYSLRQVQVVGPRLAEARPWSSRNQKDGDSAAEGGVLTRLSRAVSTSWSAYRDARLTS</sequence>
<reference evidence="9" key="1">
    <citation type="journal article" date="2013" name="Nature">
        <title>Pan genome of the phytoplankton Emiliania underpins its global distribution.</title>
        <authorList>
            <person name="Read B.A."/>
            <person name="Kegel J."/>
            <person name="Klute M.J."/>
            <person name="Kuo A."/>
            <person name="Lefebvre S.C."/>
            <person name="Maumus F."/>
            <person name="Mayer C."/>
            <person name="Miller J."/>
            <person name="Monier A."/>
            <person name="Salamov A."/>
            <person name="Young J."/>
            <person name="Aguilar M."/>
            <person name="Claverie J.M."/>
            <person name="Frickenhaus S."/>
            <person name="Gonzalez K."/>
            <person name="Herman E.K."/>
            <person name="Lin Y.C."/>
            <person name="Napier J."/>
            <person name="Ogata H."/>
            <person name="Sarno A.F."/>
            <person name="Shmutz J."/>
            <person name="Schroeder D."/>
            <person name="de Vargas C."/>
            <person name="Verret F."/>
            <person name="von Dassow P."/>
            <person name="Valentin K."/>
            <person name="Van de Peer Y."/>
            <person name="Wheeler G."/>
            <person name="Dacks J.B."/>
            <person name="Delwiche C.F."/>
            <person name="Dyhrman S.T."/>
            <person name="Glockner G."/>
            <person name="John U."/>
            <person name="Richards T."/>
            <person name="Worden A.Z."/>
            <person name="Zhang X."/>
            <person name="Grigoriev I.V."/>
            <person name="Allen A.E."/>
            <person name="Bidle K."/>
            <person name="Borodovsky M."/>
            <person name="Bowler C."/>
            <person name="Brownlee C."/>
            <person name="Cock J.M."/>
            <person name="Elias M."/>
            <person name="Gladyshev V.N."/>
            <person name="Groth M."/>
            <person name="Guda C."/>
            <person name="Hadaegh A."/>
            <person name="Iglesias-Rodriguez M.D."/>
            <person name="Jenkins J."/>
            <person name="Jones B.M."/>
            <person name="Lawson T."/>
            <person name="Leese F."/>
            <person name="Lindquist E."/>
            <person name="Lobanov A."/>
            <person name="Lomsadze A."/>
            <person name="Malik S.B."/>
            <person name="Marsh M.E."/>
            <person name="Mackinder L."/>
            <person name="Mock T."/>
            <person name="Mueller-Roeber B."/>
            <person name="Pagarete A."/>
            <person name="Parker M."/>
            <person name="Probert I."/>
            <person name="Quesneville H."/>
            <person name="Raines C."/>
            <person name="Rensing S.A."/>
            <person name="Riano-Pachon D.M."/>
            <person name="Richier S."/>
            <person name="Rokitta S."/>
            <person name="Shiraiwa Y."/>
            <person name="Soanes D.M."/>
            <person name="van der Giezen M."/>
            <person name="Wahlund T.M."/>
            <person name="Williams B."/>
            <person name="Wilson W."/>
            <person name="Wolfe G."/>
            <person name="Wurch L.L."/>
        </authorList>
    </citation>
    <scope>NUCLEOTIDE SEQUENCE</scope>
</reference>
<dbReference type="Pfam" id="PF00520">
    <property type="entry name" value="Ion_trans"/>
    <property type="match status" value="1"/>
</dbReference>
<name>A0A0D3KUU9_EMIH1</name>
<feature type="domain" description="Ion transport" evidence="7">
    <location>
        <begin position="2427"/>
        <end position="2518"/>
    </location>
</feature>
<proteinExistence type="predicted"/>
<feature type="region of interest" description="Disordered" evidence="5">
    <location>
        <begin position="392"/>
        <end position="419"/>
    </location>
</feature>
<feature type="compositionally biased region" description="Pro residues" evidence="5">
    <location>
        <begin position="685"/>
        <end position="696"/>
    </location>
</feature>
<evidence type="ECO:0000256" key="5">
    <source>
        <dbReference type="SAM" id="MobiDB-lite"/>
    </source>
</evidence>
<dbReference type="HOGENOM" id="CLU_226931_0_0_1"/>
<feature type="transmembrane region" description="Helical" evidence="6">
    <location>
        <begin position="1277"/>
        <end position="1296"/>
    </location>
</feature>
<feature type="transmembrane region" description="Helical" evidence="6">
    <location>
        <begin position="1354"/>
        <end position="1372"/>
    </location>
</feature>
<feature type="compositionally biased region" description="Basic and acidic residues" evidence="5">
    <location>
        <begin position="392"/>
        <end position="401"/>
    </location>
</feature>
<evidence type="ECO:0000313" key="9">
    <source>
        <dbReference type="Proteomes" id="UP000013827"/>
    </source>
</evidence>
<dbReference type="EnsemblProtists" id="EOD39534">
    <property type="protein sequence ID" value="EOD39534"/>
    <property type="gene ID" value="EMIHUDRAFT_462160"/>
</dbReference>
<feature type="transmembrane region" description="Helical" evidence="6">
    <location>
        <begin position="1316"/>
        <end position="1334"/>
    </location>
</feature>
<feature type="region of interest" description="Disordered" evidence="5">
    <location>
        <begin position="2637"/>
        <end position="2677"/>
    </location>
</feature>
<feature type="region of interest" description="Disordered" evidence="5">
    <location>
        <begin position="1614"/>
        <end position="1654"/>
    </location>
</feature>
<reference evidence="8" key="2">
    <citation type="submission" date="2024-10" db="UniProtKB">
        <authorList>
            <consortium name="EnsemblProtists"/>
        </authorList>
    </citation>
    <scope>IDENTIFICATION</scope>
</reference>